<feature type="compositionally biased region" description="Basic residues" evidence="1">
    <location>
        <begin position="415"/>
        <end position="428"/>
    </location>
</feature>
<dbReference type="PROSITE" id="PS50174">
    <property type="entry name" value="G_PATCH"/>
    <property type="match status" value="1"/>
</dbReference>
<feature type="region of interest" description="Disordered" evidence="1">
    <location>
        <begin position="170"/>
        <end position="210"/>
    </location>
</feature>
<dbReference type="SUPFAM" id="SSF82708">
    <property type="entry name" value="R3H domain"/>
    <property type="match status" value="1"/>
</dbReference>
<feature type="region of interest" description="Disordered" evidence="1">
    <location>
        <begin position="395"/>
        <end position="429"/>
    </location>
</feature>
<dbReference type="AlphaFoldDB" id="A0A1R1X4G4"/>
<name>A0A1R1X4G4_9FUNG</name>
<feature type="compositionally biased region" description="Basic and acidic residues" evidence="1">
    <location>
        <begin position="185"/>
        <end position="203"/>
    </location>
</feature>
<feature type="compositionally biased region" description="Basic and acidic residues" evidence="1">
    <location>
        <begin position="404"/>
        <end position="414"/>
    </location>
</feature>
<dbReference type="InterPro" id="IPR051189">
    <property type="entry name" value="Splicing_assoc_domain"/>
</dbReference>
<organism evidence="4 5">
    <name type="scientific">Smittium culicis</name>
    <dbReference type="NCBI Taxonomy" id="133412"/>
    <lineage>
        <taxon>Eukaryota</taxon>
        <taxon>Fungi</taxon>
        <taxon>Fungi incertae sedis</taxon>
        <taxon>Zoopagomycota</taxon>
        <taxon>Kickxellomycotina</taxon>
        <taxon>Harpellomycetes</taxon>
        <taxon>Harpellales</taxon>
        <taxon>Legeriomycetaceae</taxon>
        <taxon>Smittium</taxon>
    </lineage>
</organism>
<dbReference type="EMBL" id="LSSN01005441">
    <property type="protein sequence ID" value="OMJ09467.1"/>
    <property type="molecule type" value="Genomic_DNA"/>
</dbReference>
<dbReference type="PANTHER" id="PTHR14195">
    <property type="entry name" value="G PATCH DOMAIN CONTAINING PROTEIN 2"/>
    <property type="match status" value="1"/>
</dbReference>
<dbReference type="CDD" id="cd02325">
    <property type="entry name" value="R3H"/>
    <property type="match status" value="1"/>
</dbReference>
<evidence type="ECO:0000256" key="1">
    <source>
        <dbReference type="SAM" id="MobiDB-lite"/>
    </source>
</evidence>
<feature type="region of interest" description="Disordered" evidence="1">
    <location>
        <begin position="1"/>
        <end position="59"/>
    </location>
</feature>
<dbReference type="Proteomes" id="UP000187283">
    <property type="component" value="Unassembled WGS sequence"/>
</dbReference>
<proteinExistence type="predicted"/>
<sequence>MASIDLIGKSPKAETTQTSDASCPNEEKPLDSDSQSKALDEEHPSFIIDTKPSYNPPKKYLTMEDFDKMPKIDFNKFSIVPNGSSNYKNSSQSYYSDKKIEFKSSAIKAEESIVDPAGQNVSSSITDNSANFKTPISTTGSNNKFKTISSGKYLTDDQLDFNVDLSGFEPLPNGGSNYNNSSKNHLSDKKIDFKPSTDSKEESFTYTPNKNITEKVDLQLGSISIKATTTSNASHSSNFDLINPDQFIIDLDESTDSSSEDSSEETDDFDAIDEEEFYISEDDQEQEQLSFVSLNAKRKKSPSKNRKSVAFDDDFEPSDDIIKDYFDNIKSQDDSSQYFNDVSMRSNTMDFGKFALGENSNSDNDDDLESMNFDDEFGAILDEFDVNRKYLIKPQTPKKSNKSTKYDKVKATKEKKSKKNKPERKKKVKEIPRLNNIDIHLVHKKIKNLVSDRSMSSLWLWPMNKRDRKLVRLLSFEYNLVCKSSGNGNLRHPILTKTKNTGFPRNENSSIKQILDLASKVDKNDYEGKSIPNRISKKAFSGSRGFDFGSFQLGTPLDTNNTKVVGEGVKSIGDSNKGHQMLAKMGWNPGESLGSKGDGIVDPVKAIMRDARRGLGA</sequence>
<gene>
    <name evidence="4" type="ORF">AYI70_g10913</name>
</gene>
<dbReference type="SMART" id="SM00443">
    <property type="entry name" value="G_patch"/>
    <property type="match status" value="1"/>
</dbReference>
<feature type="compositionally biased region" description="Low complexity" evidence="1">
    <location>
        <begin position="173"/>
        <end position="184"/>
    </location>
</feature>
<keyword evidence="5" id="KW-1185">Reference proteome</keyword>
<dbReference type="InterPro" id="IPR001374">
    <property type="entry name" value="R3H_dom"/>
</dbReference>
<feature type="compositionally biased region" description="Polar residues" evidence="1">
    <location>
        <begin position="13"/>
        <end position="22"/>
    </location>
</feature>
<feature type="region of interest" description="Disordered" evidence="1">
    <location>
        <begin position="117"/>
        <end position="137"/>
    </location>
</feature>
<evidence type="ECO:0000313" key="5">
    <source>
        <dbReference type="Proteomes" id="UP000187283"/>
    </source>
</evidence>
<dbReference type="PROSITE" id="PS51061">
    <property type="entry name" value="R3H"/>
    <property type="match status" value="1"/>
</dbReference>
<dbReference type="InterPro" id="IPR036867">
    <property type="entry name" value="R3H_dom_sf"/>
</dbReference>
<dbReference type="OrthoDB" id="21470at2759"/>
<evidence type="ECO:0000259" key="2">
    <source>
        <dbReference type="PROSITE" id="PS50174"/>
    </source>
</evidence>
<comment type="caution">
    <text evidence="4">The sequence shown here is derived from an EMBL/GenBank/DDBJ whole genome shotgun (WGS) entry which is preliminary data.</text>
</comment>
<accession>A0A1R1X4G4</accession>
<evidence type="ECO:0000259" key="3">
    <source>
        <dbReference type="PROSITE" id="PS51061"/>
    </source>
</evidence>
<dbReference type="InterPro" id="IPR000467">
    <property type="entry name" value="G_patch_dom"/>
</dbReference>
<dbReference type="STRING" id="133412.A0A1R1X4G4"/>
<feature type="domain" description="R3H" evidence="3">
    <location>
        <begin position="436"/>
        <end position="499"/>
    </location>
</feature>
<dbReference type="Pfam" id="PF01585">
    <property type="entry name" value="G-patch"/>
    <property type="match status" value="1"/>
</dbReference>
<evidence type="ECO:0000313" key="4">
    <source>
        <dbReference type="EMBL" id="OMJ09467.1"/>
    </source>
</evidence>
<feature type="domain" description="G-patch" evidence="2">
    <location>
        <begin position="574"/>
        <end position="617"/>
    </location>
</feature>
<dbReference type="GO" id="GO:0003676">
    <property type="term" value="F:nucleic acid binding"/>
    <property type="evidence" value="ECO:0007669"/>
    <property type="project" value="UniProtKB-UniRule"/>
</dbReference>
<reference evidence="4 5" key="1">
    <citation type="submission" date="2017-01" db="EMBL/GenBank/DDBJ databases">
        <authorList>
            <person name="Mah S.A."/>
            <person name="Swanson W.J."/>
            <person name="Moy G.W."/>
            <person name="Vacquier V.D."/>
        </authorList>
    </citation>
    <scope>NUCLEOTIDE SEQUENCE [LARGE SCALE GENOMIC DNA]</scope>
    <source>
        <strain evidence="4 5">GSMNP</strain>
    </source>
</reference>
<feature type="compositionally biased region" description="Polar residues" evidence="1">
    <location>
        <begin position="119"/>
        <end position="137"/>
    </location>
</feature>
<dbReference type="Gene3D" id="3.30.1370.50">
    <property type="entry name" value="R3H-like domain"/>
    <property type="match status" value="1"/>
</dbReference>
<protein>
    <submittedName>
        <fullName evidence="4">Protein SQS1</fullName>
    </submittedName>
</protein>